<organism evidence="3 4">
    <name type="scientific">Linnemannia hyalina</name>
    <dbReference type="NCBI Taxonomy" id="64524"/>
    <lineage>
        <taxon>Eukaryota</taxon>
        <taxon>Fungi</taxon>
        <taxon>Fungi incertae sedis</taxon>
        <taxon>Mucoromycota</taxon>
        <taxon>Mortierellomycotina</taxon>
        <taxon>Mortierellomycetes</taxon>
        <taxon>Mortierellales</taxon>
        <taxon>Mortierellaceae</taxon>
        <taxon>Linnemannia</taxon>
    </lineage>
</organism>
<dbReference type="Proteomes" id="UP000707451">
    <property type="component" value="Unassembled WGS sequence"/>
</dbReference>
<evidence type="ECO:0000256" key="2">
    <source>
        <dbReference type="SAM" id="Phobius"/>
    </source>
</evidence>
<evidence type="ECO:0000256" key="1">
    <source>
        <dbReference type="SAM" id="MobiDB-lite"/>
    </source>
</evidence>
<gene>
    <name evidence="3" type="ORF">KI688_008016</name>
</gene>
<evidence type="ECO:0000313" key="4">
    <source>
        <dbReference type="Proteomes" id="UP000707451"/>
    </source>
</evidence>
<dbReference type="OrthoDB" id="2428063at2759"/>
<protein>
    <submittedName>
        <fullName evidence="3">Uncharacterized protein</fullName>
    </submittedName>
</protein>
<keyword evidence="4" id="KW-1185">Reference proteome</keyword>
<feature type="region of interest" description="Disordered" evidence="1">
    <location>
        <begin position="301"/>
        <end position="355"/>
    </location>
</feature>
<feature type="region of interest" description="Disordered" evidence="1">
    <location>
        <begin position="36"/>
        <end position="59"/>
    </location>
</feature>
<name>A0A9P8BW43_9FUNG</name>
<keyword evidence="2" id="KW-0812">Transmembrane</keyword>
<sequence length="355" mass="38745">MKYRFCYPLLIPIRLLICLIALSNIICIFIGKRLSKDTPPPSAPPEYSPPPNTTSYPEDVNYDNTAATEKFFPDSEQLGFNICLLAATLYMLYKPGTRFWWLTSNFRLTILSWGFAIAGVYYSLTQYIRIVPVNGGCEAEFFRYTRMRCWMQLGISASQTGWAVLLVWESFVMVKQKNDRKWNEQRADEEVQEAVMYQPDLTALPVGGAAAGIGSDSLEYDDRSVDELELATRTGAGTGVGTGTGAGSDTIDHGYLGGVGRRAEAEEALPEYASRRPRGQPLIVDVTHPPRRLAGAVARRMQSESATHTVTTTASGAPLPSVNASEPGSQEPGATATSATTVDTATLPPPPIYTP</sequence>
<feature type="transmembrane region" description="Helical" evidence="2">
    <location>
        <begin position="12"/>
        <end position="31"/>
    </location>
</feature>
<evidence type="ECO:0000313" key="3">
    <source>
        <dbReference type="EMBL" id="KAG9070480.1"/>
    </source>
</evidence>
<comment type="caution">
    <text evidence="3">The sequence shown here is derived from an EMBL/GenBank/DDBJ whole genome shotgun (WGS) entry which is preliminary data.</text>
</comment>
<feature type="transmembrane region" description="Helical" evidence="2">
    <location>
        <begin position="105"/>
        <end position="124"/>
    </location>
</feature>
<keyword evidence="2" id="KW-0472">Membrane</keyword>
<dbReference type="AlphaFoldDB" id="A0A9P8BW43"/>
<accession>A0A9P8BW43</accession>
<dbReference type="EMBL" id="JAHRHY010000003">
    <property type="protein sequence ID" value="KAG9070480.1"/>
    <property type="molecule type" value="Genomic_DNA"/>
</dbReference>
<feature type="compositionally biased region" description="Pro residues" evidence="1">
    <location>
        <begin position="38"/>
        <end position="52"/>
    </location>
</feature>
<reference evidence="3" key="1">
    <citation type="submission" date="2021-06" db="EMBL/GenBank/DDBJ databases">
        <title>Genome Sequence of Mortierella hyaline Strain SCG-10, a Cold-Adapted, Nitrate-Reducing Fungus Isolated from Soil in Minnesota, USA.</title>
        <authorList>
            <person name="Aldossari N."/>
        </authorList>
    </citation>
    <scope>NUCLEOTIDE SEQUENCE</scope>
    <source>
        <strain evidence="3">SCG-10</strain>
    </source>
</reference>
<proteinExistence type="predicted"/>
<keyword evidence="2" id="KW-1133">Transmembrane helix</keyword>
<feature type="compositionally biased region" description="Low complexity" evidence="1">
    <location>
        <begin position="334"/>
        <end position="346"/>
    </location>
</feature>
<feature type="compositionally biased region" description="Polar residues" evidence="1">
    <location>
        <begin position="303"/>
        <end position="315"/>
    </location>
</feature>
<feature type="transmembrane region" description="Helical" evidence="2">
    <location>
        <begin position="150"/>
        <end position="171"/>
    </location>
</feature>